<dbReference type="SUPFAM" id="SSF103473">
    <property type="entry name" value="MFS general substrate transporter"/>
    <property type="match status" value="1"/>
</dbReference>
<dbReference type="PROSITE" id="PS00216">
    <property type="entry name" value="SUGAR_TRANSPORT_1"/>
    <property type="match status" value="1"/>
</dbReference>
<feature type="transmembrane region" description="Helical" evidence="7">
    <location>
        <begin position="455"/>
        <end position="473"/>
    </location>
</feature>
<feature type="transmembrane region" description="Helical" evidence="7">
    <location>
        <begin position="212"/>
        <end position="232"/>
    </location>
</feature>
<dbReference type="CDD" id="cd17321">
    <property type="entry name" value="MFS_MMR_MDR_like"/>
    <property type="match status" value="1"/>
</dbReference>
<feature type="transmembrane region" description="Helical" evidence="7">
    <location>
        <begin position="116"/>
        <end position="142"/>
    </location>
</feature>
<keyword evidence="3" id="KW-1003">Cell membrane</keyword>
<keyword evidence="4 7" id="KW-0812">Transmembrane</keyword>
<evidence type="ECO:0000256" key="3">
    <source>
        <dbReference type="ARBA" id="ARBA00022475"/>
    </source>
</evidence>
<dbReference type="PANTHER" id="PTHR42718">
    <property type="entry name" value="MAJOR FACILITATOR SUPERFAMILY MULTIDRUG TRANSPORTER MFSC"/>
    <property type="match status" value="1"/>
</dbReference>
<dbReference type="GO" id="GO:0005886">
    <property type="term" value="C:plasma membrane"/>
    <property type="evidence" value="ECO:0007669"/>
    <property type="project" value="UniProtKB-SubCell"/>
</dbReference>
<evidence type="ECO:0000256" key="7">
    <source>
        <dbReference type="SAM" id="Phobius"/>
    </source>
</evidence>
<feature type="transmembrane region" description="Helical" evidence="7">
    <location>
        <begin position="179"/>
        <end position="200"/>
    </location>
</feature>
<dbReference type="InterPro" id="IPR011701">
    <property type="entry name" value="MFS"/>
</dbReference>
<dbReference type="EMBL" id="CAFBMK010000023">
    <property type="protein sequence ID" value="CAB4902120.1"/>
    <property type="molecule type" value="Genomic_DNA"/>
</dbReference>
<feature type="transmembrane region" description="Helical" evidence="7">
    <location>
        <begin position="61"/>
        <end position="79"/>
    </location>
</feature>
<comment type="subcellular location">
    <subcellularLocation>
        <location evidence="1">Cell membrane</location>
        <topology evidence="1">Multi-pass membrane protein</topology>
    </subcellularLocation>
</comment>
<keyword evidence="5 7" id="KW-1133">Transmembrane helix</keyword>
<protein>
    <submittedName>
        <fullName evidence="9">Unannotated protein</fullName>
    </submittedName>
</protein>
<name>A0A6J7GC25_9ZZZZ</name>
<proteinExistence type="predicted"/>
<keyword evidence="2" id="KW-0813">Transport</keyword>
<dbReference type="Gene3D" id="1.20.1720.10">
    <property type="entry name" value="Multidrug resistance protein D"/>
    <property type="match status" value="1"/>
</dbReference>
<feature type="transmembrane region" description="Helical" evidence="7">
    <location>
        <begin position="149"/>
        <end position="173"/>
    </location>
</feature>
<feature type="transmembrane region" description="Helical" evidence="7">
    <location>
        <begin position="317"/>
        <end position="334"/>
    </location>
</feature>
<feature type="transmembrane region" description="Helical" evidence="7">
    <location>
        <begin position="280"/>
        <end position="305"/>
    </location>
</feature>
<feature type="transmembrane region" description="Helical" evidence="7">
    <location>
        <begin position="26"/>
        <end position="49"/>
    </location>
</feature>
<dbReference type="Gene3D" id="1.20.1250.20">
    <property type="entry name" value="MFS general substrate transporter like domains"/>
    <property type="match status" value="1"/>
</dbReference>
<evidence type="ECO:0000256" key="5">
    <source>
        <dbReference type="ARBA" id="ARBA00022989"/>
    </source>
</evidence>
<feature type="transmembrane region" description="Helical" evidence="7">
    <location>
        <begin position="91"/>
        <end position="110"/>
    </location>
</feature>
<dbReference type="GO" id="GO:0022857">
    <property type="term" value="F:transmembrane transporter activity"/>
    <property type="evidence" value="ECO:0007669"/>
    <property type="project" value="InterPro"/>
</dbReference>
<dbReference type="Pfam" id="PF07690">
    <property type="entry name" value="MFS_1"/>
    <property type="match status" value="1"/>
</dbReference>
<evidence type="ECO:0000256" key="4">
    <source>
        <dbReference type="ARBA" id="ARBA00022692"/>
    </source>
</evidence>
<accession>A0A6J7GC25</accession>
<dbReference type="InterPro" id="IPR020846">
    <property type="entry name" value="MFS_dom"/>
</dbReference>
<evidence type="ECO:0000256" key="2">
    <source>
        <dbReference type="ARBA" id="ARBA00022448"/>
    </source>
</evidence>
<evidence type="ECO:0000259" key="8">
    <source>
        <dbReference type="PROSITE" id="PS50850"/>
    </source>
</evidence>
<feature type="transmembrane region" description="Helical" evidence="7">
    <location>
        <begin position="409"/>
        <end position="429"/>
    </location>
</feature>
<organism evidence="9">
    <name type="scientific">freshwater metagenome</name>
    <dbReference type="NCBI Taxonomy" id="449393"/>
    <lineage>
        <taxon>unclassified sequences</taxon>
        <taxon>metagenomes</taxon>
        <taxon>ecological metagenomes</taxon>
    </lineage>
</organism>
<dbReference type="InterPro" id="IPR005829">
    <property type="entry name" value="Sugar_transporter_CS"/>
</dbReference>
<evidence type="ECO:0000256" key="6">
    <source>
        <dbReference type="ARBA" id="ARBA00023136"/>
    </source>
</evidence>
<dbReference type="PRINTS" id="PR01036">
    <property type="entry name" value="TCRTETB"/>
</dbReference>
<evidence type="ECO:0000313" key="9">
    <source>
        <dbReference type="EMBL" id="CAB4902120.1"/>
    </source>
</evidence>
<sequence>MSPSTSPTPTAATATDPPDPRRWRALAVLALAQFMVVLDVTIANVALPAIQTDLGFSALDLQWVVGAYTLTFGGLLLLGGRVADLLGRRRVLGLGLVLFAIASLGAGLAWSSGSLVAFRALQGVGAALLSPAALSIVTVTFAPGRERGIALGVWGALAGLGGTAGVVAGGVLIDSLGWEWVFFVNVPIALAALVAIPLTVDESRAEATTRSFDVAGAVLATVGVSALVLGVIRSEVLGWGAAEVLVLLGGGVLLLAAFAVVETRASAPLVPPRLGRSRSLVLSTVALALNGSAFIGMFFLSALFLQGVRGASAIETGLQFVPMGVTAVLGAVLAQSLVGRVGTRPVMALGAVIGGGSLLLLSGATGGAYAADVLPGFALYGLAVSLVGVPAQIEAVTEVTDQDAGAASGLLSAGFQVGAALGLAVITTLSTGRVDDLLGDGALQAVAQTAGFERGMQATAVLAVLVLAIAAVLPGRRAPARATDGAVAVPLAH</sequence>
<feature type="transmembrane region" description="Helical" evidence="7">
    <location>
        <begin position="346"/>
        <end position="371"/>
    </location>
</feature>
<dbReference type="InterPro" id="IPR036259">
    <property type="entry name" value="MFS_trans_sf"/>
</dbReference>
<dbReference type="AlphaFoldDB" id="A0A6J7GC25"/>
<keyword evidence="6 7" id="KW-0472">Membrane</keyword>
<dbReference type="PANTHER" id="PTHR42718:SF46">
    <property type="entry name" value="BLR6921 PROTEIN"/>
    <property type="match status" value="1"/>
</dbReference>
<feature type="domain" description="Major facilitator superfamily (MFS) profile" evidence="8">
    <location>
        <begin position="25"/>
        <end position="478"/>
    </location>
</feature>
<dbReference type="PROSITE" id="PS50850">
    <property type="entry name" value="MFS"/>
    <property type="match status" value="1"/>
</dbReference>
<evidence type="ECO:0000256" key="1">
    <source>
        <dbReference type="ARBA" id="ARBA00004651"/>
    </source>
</evidence>
<gene>
    <name evidence="9" type="ORF">UFOPK3564_00638</name>
</gene>
<feature type="transmembrane region" description="Helical" evidence="7">
    <location>
        <begin position="238"/>
        <end position="260"/>
    </location>
</feature>
<reference evidence="9" key="1">
    <citation type="submission" date="2020-05" db="EMBL/GenBank/DDBJ databases">
        <authorList>
            <person name="Chiriac C."/>
            <person name="Salcher M."/>
            <person name="Ghai R."/>
            <person name="Kavagutti S V."/>
        </authorList>
    </citation>
    <scope>NUCLEOTIDE SEQUENCE</scope>
</reference>
<feature type="transmembrane region" description="Helical" evidence="7">
    <location>
        <begin position="377"/>
        <end position="397"/>
    </location>
</feature>